<comment type="caution">
    <text evidence="9">The sequence shown here is derived from an EMBL/GenBank/DDBJ whole genome shotgun (WGS) entry which is preliminary data.</text>
</comment>
<dbReference type="InterPro" id="IPR020846">
    <property type="entry name" value="MFS_dom"/>
</dbReference>
<feature type="transmembrane region" description="Helical" evidence="6">
    <location>
        <begin position="258"/>
        <end position="277"/>
    </location>
</feature>
<feature type="transmembrane region" description="Helical" evidence="6">
    <location>
        <begin position="227"/>
        <end position="246"/>
    </location>
</feature>
<accession>A0A7C9VT68</accession>
<proteinExistence type="predicted"/>
<dbReference type="InterPro" id="IPR050189">
    <property type="entry name" value="MFS_Efflux_Transporters"/>
</dbReference>
<feature type="domain" description="Major facilitator superfamily (MFS) profile" evidence="8">
    <location>
        <begin position="4"/>
        <end position="386"/>
    </location>
</feature>
<evidence type="ECO:0000313" key="9">
    <source>
        <dbReference type="EMBL" id="NGY62332.1"/>
    </source>
</evidence>
<name>A0A7C9VT68_9PSEU</name>
<dbReference type="PANTHER" id="PTHR43124:SF10">
    <property type="entry name" value="PURINE EFFLUX PUMP PBUE"/>
    <property type="match status" value="1"/>
</dbReference>
<dbReference type="Proteomes" id="UP000481360">
    <property type="component" value="Unassembled WGS sequence"/>
</dbReference>
<feature type="transmembrane region" description="Helical" evidence="6">
    <location>
        <begin position="283"/>
        <end position="309"/>
    </location>
</feature>
<evidence type="ECO:0000256" key="3">
    <source>
        <dbReference type="ARBA" id="ARBA00022692"/>
    </source>
</evidence>
<dbReference type="PANTHER" id="PTHR43124">
    <property type="entry name" value="PURINE EFFLUX PUMP PBUE"/>
    <property type="match status" value="1"/>
</dbReference>
<keyword evidence="3 6" id="KW-0812">Transmembrane</keyword>
<dbReference type="EMBL" id="JAAMPJ010000007">
    <property type="protein sequence ID" value="NGY62332.1"/>
    <property type="molecule type" value="Genomic_DNA"/>
</dbReference>
<feature type="transmembrane region" description="Helical" evidence="6">
    <location>
        <begin position="104"/>
        <end position="123"/>
    </location>
</feature>
<evidence type="ECO:0000256" key="6">
    <source>
        <dbReference type="SAM" id="Phobius"/>
    </source>
</evidence>
<dbReference type="AlphaFoldDB" id="A0A7C9VT68"/>
<evidence type="ECO:0000256" key="7">
    <source>
        <dbReference type="SAM" id="SignalP"/>
    </source>
</evidence>
<keyword evidence="4 6" id="KW-1133">Transmembrane helix</keyword>
<comment type="subcellular location">
    <subcellularLocation>
        <location evidence="1">Cell membrane</location>
        <topology evidence="1">Multi-pass membrane protein</topology>
    </subcellularLocation>
</comment>
<evidence type="ECO:0000256" key="1">
    <source>
        <dbReference type="ARBA" id="ARBA00004651"/>
    </source>
</evidence>
<dbReference type="Gene3D" id="1.20.1250.20">
    <property type="entry name" value="MFS general substrate transporter like domains"/>
    <property type="match status" value="2"/>
</dbReference>
<evidence type="ECO:0000259" key="8">
    <source>
        <dbReference type="PROSITE" id="PS50850"/>
    </source>
</evidence>
<keyword evidence="5 6" id="KW-0472">Membrane</keyword>
<evidence type="ECO:0000313" key="10">
    <source>
        <dbReference type="Proteomes" id="UP000481360"/>
    </source>
</evidence>
<feature type="transmembrane region" description="Helical" evidence="6">
    <location>
        <begin position="156"/>
        <end position="175"/>
    </location>
</feature>
<reference evidence="9 10" key="1">
    <citation type="submission" date="2020-03" db="EMBL/GenBank/DDBJ databases">
        <title>Isolation and identification of active actinomycetes.</title>
        <authorList>
            <person name="Sun X."/>
        </authorList>
    </citation>
    <scope>NUCLEOTIDE SEQUENCE [LARGE SCALE GENOMIC DNA]</scope>
    <source>
        <strain evidence="9 10">NEAU-D13</strain>
    </source>
</reference>
<feature type="transmembrane region" description="Helical" evidence="6">
    <location>
        <begin position="44"/>
        <end position="63"/>
    </location>
</feature>
<evidence type="ECO:0000256" key="5">
    <source>
        <dbReference type="ARBA" id="ARBA00023136"/>
    </source>
</evidence>
<feature type="chain" id="PRO_5029001471" evidence="7">
    <location>
        <begin position="21"/>
        <end position="386"/>
    </location>
</feature>
<dbReference type="InterPro" id="IPR036259">
    <property type="entry name" value="MFS_trans_sf"/>
</dbReference>
<organism evidence="9 10">
    <name type="scientific">Lentzea alba</name>
    <dbReference type="NCBI Taxonomy" id="2714351"/>
    <lineage>
        <taxon>Bacteria</taxon>
        <taxon>Bacillati</taxon>
        <taxon>Actinomycetota</taxon>
        <taxon>Actinomycetes</taxon>
        <taxon>Pseudonocardiales</taxon>
        <taxon>Pseudonocardiaceae</taxon>
        <taxon>Lentzea</taxon>
    </lineage>
</organism>
<dbReference type="GO" id="GO:0005886">
    <property type="term" value="C:plasma membrane"/>
    <property type="evidence" value="ECO:0007669"/>
    <property type="project" value="UniProtKB-SubCell"/>
</dbReference>
<evidence type="ECO:0000256" key="2">
    <source>
        <dbReference type="ARBA" id="ARBA00022475"/>
    </source>
</evidence>
<keyword evidence="10" id="KW-1185">Reference proteome</keyword>
<gene>
    <name evidence="9" type="ORF">G7043_25750</name>
</gene>
<dbReference type="GO" id="GO:0022857">
    <property type="term" value="F:transmembrane transporter activity"/>
    <property type="evidence" value="ECO:0007669"/>
    <property type="project" value="InterPro"/>
</dbReference>
<keyword evidence="7" id="KW-0732">Signal</keyword>
<feature type="transmembrane region" description="Helical" evidence="6">
    <location>
        <begin position="316"/>
        <end position="338"/>
    </location>
</feature>
<feature type="signal peptide" evidence="7">
    <location>
        <begin position="1"/>
        <end position="20"/>
    </location>
</feature>
<sequence>MPKVLSLGAAAALVAGVAMGSAGTNVMPVFIDDFASRAGLSGAGAGLVGAAQLTATAVVTLLLAARAARTGRVAMVRLGLVLAAFGALWVALADDPVTLLLTNLLLGAALGIVYAAATASLAATEDSDRASAVAVAGTVVVAALMIVAVPLVNEQWAGAGFLLLAACCVPAWFLVGTLPESPAATTKAATGRPSAVLLIGTAALWTITQGTWAYASVLGREHTGLDATAVSLILAVSSVVALAGAVAGTPAARRFGRLRSMVVFVVVEAISMAVVVISDEPALFTAAAVVWQACQLAVLVQMVAAAAVLDPSGRWVASLSGSSALGTGAGPLAVGLLLDHAGPGVLGAVFALGMVVASLPLLRMTTAADNRVAAGVPIPAGDASSG</sequence>
<dbReference type="RefSeq" id="WP_166049695.1">
    <property type="nucleotide sequence ID" value="NZ_JAAMPJ010000007.1"/>
</dbReference>
<evidence type="ECO:0000256" key="4">
    <source>
        <dbReference type="ARBA" id="ARBA00022989"/>
    </source>
</evidence>
<dbReference type="SUPFAM" id="SSF103473">
    <property type="entry name" value="MFS general substrate transporter"/>
    <property type="match status" value="1"/>
</dbReference>
<keyword evidence="2" id="KW-1003">Cell membrane</keyword>
<feature type="transmembrane region" description="Helical" evidence="6">
    <location>
        <begin position="75"/>
        <end position="92"/>
    </location>
</feature>
<feature type="transmembrane region" description="Helical" evidence="6">
    <location>
        <begin position="195"/>
        <end position="215"/>
    </location>
</feature>
<feature type="transmembrane region" description="Helical" evidence="6">
    <location>
        <begin position="130"/>
        <end position="150"/>
    </location>
</feature>
<protein>
    <submittedName>
        <fullName evidence="9">MFS transporter</fullName>
    </submittedName>
</protein>
<feature type="transmembrane region" description="Helical" evidence="6">
    <location>
        <begin position="344"/>
        <end position="362"/>
    </location>
</feature>
<dbReference type="PROSITE" id="PS50850">
    <property type="entry name" value="MFS"/>
    <property type="match status" value="1"/>
</dbReference>